<feature type="transmembrane region" description="Helical" evidence="6">
    <location>
        <begin position="153"/>
        <end position="174"/>
    </location>
</feature>
<dbReference type="PANTHER" id="PTHR43483:SF3">
    <property type="entry name" value="MEMBRANE TRANSPORTER PROTEIN HI_0806-RELATED"/>
    <property type="match status" value="1"/>
</dbReference>
<protein>
    <recommendedName>
        <fullName evidence="6">Probable membrane transporter protein</fullName>
    </recommendedName>
</protein>
<evidence type="ECO:0000256" key="2">
    <source>
        <dbReference type="ARBA" id="ARBA00009142"/>
    </source>
</evidence>
<feature type="transmembrane region" description="Helical" evidence="6">
    <location>
        <begin position="115"/>
        <end position="133"/>
    </location>
</feature>
<feature type="transmembrane region" description="Helical" evidence="6">
    <location>
        <begin position="255"/>
        <end position="273"/>
    </location>
</feature>
<feature type="transmembrane region" description="Helical" evidence="6">
    <location>
        <begin position="186"/>
        <end position="206"/>
    </location>
</feature>
<dbReference type="AlphaFoldDB" id="A0A410H4V9"/>
<evidence type="ECO:0000256" key="1">
    <source>
        <dbReference type="ARBA" id="ARBA00004141"/>
    </source>
</evidence>
<keyword evidence="3 6" id="KW-0812">Transmembrane</keyword>
<feature type="transmembrane region" description="Helical" evidence="6">
    <location>
        <begin position="57"/>
        <end position="76"/>
    </location>
</feature>
<sequence length="274" mass="28691">MDISQVVELWPFWSALIVTGVVAGLLAGLLGVGGGIVIVPVLYFIFQQVGMTPMDAMSLATGTSLATIIPTSISSIRAHRQKGNVDTGLIQAWWVFMLLGVLAGSLLVSQVQSEGFIILFALIAMLVAVRMFLHKQSEAARLPSRLWQRVSATTVGGLSVMAGIGGGTIGVPVLSKFGFASHRAVGTAAAFGLIIALPGAIVMFLFGQAPLSAPFGTVGLVNWPSFLLIVPLTVLFAPLGVKLGQKLPAQTLKKVFAVVLLITGVRMFIQAIGV</sequence>
<feature type="transmembrane region" description="Helical" evidence="6">
    <location>
        <begin position="88"/>
        <end position="108"/>
    </location>
</feature>
<comment type="similarity">
    <text evidence="2 6">Belongs to the 4-toluene sulfonate uptake permease (TSUP) (TC 2.A.102) family.</text>
</comment>
<proteinExistence type="inferred from homology"/>
<evidence type="ECO:0000313" key="7">
    <source>
        <dbReference type="EMBL" id="QAB15963.1"/>
    </source>
</evidence>
<accession>A0A410H4V9</accession>
<keyword evidence="5 6" id="KW-0472">Membrane</keyword>
<name>A0A410H4V9_9GAMM</name>
<feature type="transmembrane region" description="Helical" evidence="6">
    <location>
        <begin position="12"/>
        <end position="45"/>
    </location>
</feature>
<evidence type="ECO:0000256" key="4">
    <source>
        <dbReference type="ARBA" id="ARBA00022989"/>
    </source>
</evidence>
<organism evidence="7 8">
    <name type="scientific">Hydrogenovibrio thermophilus</name>
    <dbReference type="NCBI Taxonomy" id="265883"/>
    <lineage>
        <taxon>Bacteria</taxon>
        <taxon>Pseudomonadati</taxon>
        <taxon>Pseudomonadota</taxon>
        <taxon>Gammaproteobacteria</taxon>
        <taxon>Thiotrichales</taxon>
        <taxon>Piscirickettsiaceae</taxon>
        <taxon>Hydrogenovibrio</taxon>
    </lineage>
</organism>
<dbReference type="KEGG" id="htr:EPV75_09935"/>
<dbReference type="GO" id="GO:0005886">
    <property type="term" value="C:plasma membrane"/>
    <property type="evidence" value="ECO:0007669"/>
    <property type="project" value="UniProtKB-SubCell"/>
</dbReference>
<comment type="subcellular location">
    <subcellularLocation>
        <location evidence="6">Cell membrane</location>
        <topology evidence="6">Multi-pass membrane protein</topology>
    </subcellularLocation>
    <subcellularLocation>
        <location evidence="1">Membrane</location>
        <topology evidence="1">Multi-pass membrane protein</topology>
    </subcellularLocation>
</comment>
<dbReference type="EMBL" id="CP035033">
    <property type="protein sequence ID" value="QAB15963.1"/>
    <property type="molecule type" value="Genomic_DNA"/>
</dbReference>
<evidence type="ECO:0000256" key="5">
    <source>
        <dbReference type="ARBA" id="ARBA00023136"/>
    </source>
</evidence>
<dbReference type="Pfam" id="PF01925">
    <property type="entry name" value="TauE"/>
    <property type="match status" value="1"/>
</dbReference>
<evidence type="ECO:0000256" key="6">
    <source>
        <dbReference type="RuleBase" id="RU363041"/>
    </source>
</evidence>
<evidence type="ECO:0000313" key="8">
    <source>
        <dbReference type="Proteomes" id="UP000285478"/>
    </source>
</evidence>
<dbReference type="Proteomes" id="UP000285478">
    <property type="component" value="Chromosome"/>
</dbReference>
<gene>
    <name evidence="7" type="ORF">EPV75_09935</name>
</gene>
<dbReference type="InterPro" id="IPR002781">
    <property type="entry name" value="TM_pro_TauE-like"/>
</dbReference>
<dbReference type="PANTHER" id="PTHR43483">
    <property type="entry name" value="MEMBRANE TRANSPORTER PROTEIN HI_0806-RELATED"/>
    <property type="match status" value="1"/>
</dbReference>
<keyword evidence="6" id="KW-1003">Cell membrane</keyword>
<evidence type="ECO:0000256" key="3">
    <source>
        <dbReference type="ARBA" id="ARBA00022692"/>
    </source>
</evidence>
<dbReference type="RefSeq" id="WP_128385286.1">
    <property type="nucleotide sequence ID" value="NZ_CP035033.1"/>
</dbReference>
<keyword evidence="8" id="KW-1185">Reference proteome</keyword>
<reference evidence="7 8" key="1">
    <citation type="journal article" date="2018" name="Environ. Microbiol.">
        <title>Genomes of ubiquitous marine and hypersaline Hydrogenovibrio, Thiomicrorhabdus and Thiomicrospira spp. encode a diversity of mechanisms to sustain chemolithoautotrophy in heterogeneous environments.</title>
        <authorList>
            <person name="Scott K.M."/>
            <person name="Williams J."/>
            <person name="Porter C.M.B."/>
            <person name="Russel S."/>
            <person name="Harmer T.L."/>
            <person name="Paul J.H."/>
            <person name="Antonen K.M."/>
            <person name="Bridges M.K."/>
            <person name="Camper G.J."/>
            <person name="Campla C.K."/>
            <person name="Casella L.G."/>
            <person name="Chase E."/>
            <person name="Conrad J.W."/>
            <person name="Cruz M.C."/>
            <person name="Dunlap D.S."/>
            <person name="Duran L."/>
            <person name="Fahsbender E.M."/>
            <person name="Goldsmith D.B."/>
            <person name="Keeley R.F."/>
            <person name="Kondoff M.R."/>
            <person name="Kussy B.I."/>
            <person name="Lane M.K."/>
            <person name="Lawler S."/>
            <person name="Leigh B.A."/>
            <person name="Lewis C."/>
            <person name="Lostal L.M."/>
            <person name="Marking D."/>
            <person name="Mancera P.A."/>
            <person name="McClenthan E.C."/>
            <person name="McIntyre E.A."/>
            <person name="Mine J.A."/>
            <person name="Modi S."/>
            <person name="Moore B.D."/>
            <person name="Morgan W.A."/>
            <person name="Nelson K.M."/>
            <person name="Nguyen K.N."/>
            <person name="Ogburn N."/>
            <person name="Parrino D.G."/>
            <person name="Pedapudi A.D."/>
            <person name="Pelham R.P."/>
            <person name="Preece A.M."/>
            <person name="Rampersad E.A."/>
            <person name="Richardson J.C."/>
            <person name="Rodgers C.M."/>
            <person name="Schaffer B.L."/>
            <person name="Sheridan N.E."/>
            <person name="Solone M.R."/>
            <person name="Staley Z.R."/>
            <person name="Tabuchi M."/>
            <person name="Waide R.J."/>
            <person name="Wanjugi P.W."/>
            <person name="Young S."/>
            <person name="Clum A."/>
            <person name="Daum C."/>
            <person name="Huntemann M."/>
            <person name="Ivanova N."/>
            <person name="Kyrpides N."/>
            <person name="Mikhailova N."/>
            <person name="Palaniappan K."/>
            <person name="Pillay M."/>
            <person name="Reddy T.B.K."/>
            <person name="Shapiro N."/>
            <person name="Stamatis D."/>
            <person name="Varghese N."/>
            <person name="Woyke T."/>
            <person name="Boden R."/>
            <person name="Freyermuth S.K."/>
            <person name="Kerfeld C.A."/>
        </authorList>
    </citation>
    <scope>NUCLEOTIDE SEQUENCE [LARGE SCALE GENOMIC DNA]</scope>
    <source>
        <strain evidence="7 8">JR-2</strain>
    </source>
</reference>
<keyword evidence="4 6" id="KW-1133">Transmembrane helix</keyword>
<feature type="transmembrane region" description="Helical" evidence="6">
    <location>
        <begin position="226"/>
        <end position="243"/>
    </location>
</feature>